<protein>
    <recommendedName>
        <fullName evidence="7">RING-type domain-containing protein</fullName>
    </recommendedName>
</protein>
<name>A0A8H6I9W0_9AGAR</name>
<feature type="coiled-coil region" evidence="5">
    <location>
        <begin position="70"/>
        <end position="107"/>
    </location>
</feature>
<evidence type="ECO:0000256" key="2">
    <source>
        <dbReference type="ARBA" id="ARBA00022771"/>
    </source>
</evidence>
<dbReference type="InterPro" id="IPR017907">
    <property type="entry name" value="Znf_RING_CS"/>
</dbReference>
<dbReference type="InterPro" id="IPR027370">
    <property type="entry name" value="Znf-RING_euk"/>
</dbReference>
<feature type="compositionally biased region" description="Polar residues" evidence="6">
    <location>
        <begin position="1"/>
        <end position="10"/>
    </location>
</feature>
<evidence type="ECO:0000256" key="4">
    <source>
        <dbReference type="PROSITE-ProRule" id="PRU00175"/>
    </source>
</evidence>
<dbReference type="GO" id="GO:0008270">
    <property type="term" value="F:zinc ion binding"/>
    <property type="evidence" value="ECO:0007669"/>
    <property type="project" value="UniProtKB-KW"/>
</dbReference>
<dbReference type="InterPro" id="IPR013083">
    <property type="entry name" value="Znf_RING/FYVE/PHD"/>
</dbReference>
<keyword evidence="9" id="KW-1185">Reference proteome</keyword>
<feature type="non-terminal residue" evidence="8">
    <location>
        <position position="1"/>
    </location>
</feature>
<dbReference type="PROSITE" id="PS50089">
    <property type="entry name" value="ZF_RING_2"/>
    <property type="match status" value="1"/>
</dbReference>
<keyword evidence="5" id="KW-0175">Coiled coil</keyword>
<accession>A0A8H6I9W0</accession>
<dbReference type="PROSITE" id="PS00518">
    <property type="entry name" value="ZF_RING_1"/>
    <property type="match status" value="1"/>
</dbReference>
<feature type="compositionally biased region" description="Basic and acidic residues" evidence="6">
    <location>
        <begin position="15"/>
        <end position="24"/>
    </location>
</feature>
<keyword evidence="1" id="KW-0479">Metal-binding</keyword>
<dbReference type="PANTHER" id="PTHR22894:SF5">
    <property type="entry name" value="RING-TYPE DOMAIN-CONTAINING PROTEIN"/>
    <property type="match status" value="1"/>
</dbReference>
<organism evidence="8 9">
    <name type="scientific">Ephemerocybe angulata</name>
    <dbReference type="NCBI Taxonomy" id="980116"/>
    <lineage>
        <taxon>Eukaryota</taxon>
        <taxon>Fungi</taxon>
        <taxon>Dikarya</taxon>
        <taxon>Basidiomycota</taxon>
        <taxon>Agaricomycotina</taxon>
        <taxon>Agaricomycetes</taxon>
        <taxon>Agaricomycetidae</taxon>
        <taxon>Agaricales</taxon>
        <taxon>Agaricineae</taxon>
        <taxon>Psathyrellaceae</taxon>
        <taxon>Ephemerocybe</taxon>
    </lineage>
</organism>
<evidence type="ECO:0000256" key="5">
    <source>
        <dbReference type="SAM" id="Coils"/>
    </source>
</evidence>
<dbReference type="EMBL" id="JACGCI010000009">
    <property type="protein sequence ID" value="KAF6761625.1"/>
    <property type="molecule type" value="Genomic_DNA"/>
</dbReference>
<dbReference type="SUPFAM" id="SSF57850">
    <property type="entry name" value="RING/U-box"/>
    <property type="match status" value="1"/>
</dbReference>
<evidence type="ECO:0000256" key="3">
    <source>
        <dbReference type="ARBA" id="ARBA00022833"/>
    </source>
</evidence>
<evidence type="ECO:0000313" key="8">
    <source>
        <dbReference type="EMBL" id="KAF6761625.1"/>
    </source>
</evidence>
<evidence type="ECO:0000313" key="9">
    <source>
        <dbReference type="Proteomes" id="UP000521943"/>
    </source>
</evidence>
<feature type="region of interest" description="Disordered" evidence="6">
    <location>
        <begin position="1"/>
        <end position="47"/>
    </location>
</feature>
<dbReference type="PANTHER" id="PTHR22894">
    <property type="entry name" value="RING-TYPE DOMAIN-CONTAINING PROTEIN"/>
    <property type="match status" value="1"/>
</dbReference>
<evidence type="ECO:0000256" key="6">
    <source>
        <dbReference type="SAM" id="MobiDB-lite"/>
    </source>
</evidence>
<dbReference type="Proteomes" id="UP000521943">
    <property type="component" value="Unassembled WGS sequence"/>
</dbReference>
<gene>
    <name evidence="8" type="ORF">DFP72DRAFT_958592</name>
</gene>
<dbReference type="SMART" id="SM00184">
    <property type="entry name" value="RING"/>
    <property type="match status" value="1"/>
</dbReference>
<comment type="caution">
    <text evidence="8">The sequence shown here is derived from an EMBL/GenBank/DDBJ whole genome shotgun (WGS) entry which is preliminary data.</text>
</comment>
<keyword evidence="3" id="KW-0862">Zinc</keyword>
<dbReference type="Pfam" id="PF13445">
    <property type="entry name" value="zf-RING_UBOX"/>
    <property type="match status" value="1"/>
</dbReference>
<feature type="domain" description="RING-type" evidence="7">
    <location>
        <begin position="119"/>
        <end position="170"/>
    </location>
</feature>
<dbReference type="InterPro" id="IPR038896">
    <property type="entry name" value="RNF170"/>
</dbReference>
<dbReference type="AlphaFoldDB" id="A0A8H6I9W0"/>
<dbReference type="GO" id="GO:0061630">
    <property type="term" value="F:ubiquitin protein ligase activity"/>
    <property type="evidence" value="ECO:0007669"/>
    <property type="project" value="InterPro"/>
</dbReference>
<proteinExistence type="predicted"/>
<keyword evidence="2 4" id="KW-0863">Zinc-finger</keyword>
<evidence type="ECO:0000256" key="1">
    <source>
        <dbReference type="ARBA" id="ARBA00022723"/>
    </source>
</evidence>
<sequence length="300" mass="34014">MKPMDVSSSGRKPRPKPEVVKPYDRPSGSRKVVAQQDEASSSTAAVSLRRSLRISPEELVRRETALLSGEKEFEMKSSELQKALRSLKQRENEAAKMMSRLADREAEETLLQLEQSFQCPLCYEVFSAPHTLNAPNCGHTFCGLCILKWALSRLHGCGSWHDQIYCPMCRTEIQALDRRLTFPFIPNRLATATIIALTEKLSTIPVNTAMLVKREESEDILVSGSKMSRGRQCSHIAEAKAEDDEVPQTPDIDGWREGGQLRTEWLKKDREGRQEMTKLLESWRVLQPQDFISLKTRLGV</sequence>
<dbReference type="Gene3D" id="3.30.40.10">
    <property type="entry name" value="Zinc/RING finger domain, C3HC4 (zinc finger)"/>
    <property type="match status" value="1"/>
</dbReference>
<reference evidence="8 9" key="1">
    <citation type="submission" date="2020-07" db="EMBL/GenBank/DDBJ databases">
        <title>Comparative genomics of pyrophilous fungi reveals a link between fire events and developmental genes.</title>
        <authorList>
            <consortium name="DOE Joint Genome Institute"/>
            <person name="Steindorff A.S."/>
            <person name="Carver A."/>
            <person name="Calhoun S."/>
            <person name="Stillman K."/>
            <person name="Liu H."/>
            <person name="Lipzen A."/>
            <person name="Pangilinan J."/>
            <person name="Labutti K."/>
            <person name="Bruns T.D."/>
            <person name="Grigoriev I.V."/>
        </authorList>
    </citation>
    <scope>NUCLEOTIDE SEQUENCE [LARGE SCALE GENOMIC DNA]</scope>
    <source>
        <strain evidence="8 9">CBS 144469</strain>
    </source>
</reference>
<evidence type="ECO:0000259" key="7">
    <source>
        <dbReference type="PROSITE" id="PS50089"/>
    </source>
</evidence>
<dbReference type="OrthoDB" id="6105938at2759"/>
<dbReference type="InterPro" id="IPR001841">
    <property type="entry name" value="Znf_RING"/>
</dbReference>